<protein>
    <submittedName>
        <fullName evidence="2">Uncharacterized protein</fullName>
    </submittedName>
</protein>
<organism evidence="2 3">
    <name type="scientific">Pythium oligandrum</name>
    <name type="common">Mycoparasitic fungus</name>
    <dbReference type="NCBI Taxonomy" id="41045"/>
    <lineage>
        <taxon>Eukaryota</taxon>
        <taxon>Sar</taxon>
        <taxon>Stramenopiles</taxon>
        <taxon>Oomycota</taxon>
        <taxon>Peronosporomycetes</taxon>
        <taxon>Pythiales</taxon>
        <taxon>Pythiaceae</taxon>
        <taxon>Pythium</taxon>
    </lineage>
</organism>
<dbReference type="EMBL" id="SPLM01000145">
    <property type="protein sequence ID" value="TMW56416.1"/>
    <property type="molecule type" value="Genomic_DNA"/>
</dbReference>
<dbReference type="GO" id="GO:0097363">
    <property type="term" value="F:protein O-acetylglucosaminyltransferase activity"/>
    <property type="evidence" value="ECO:0007669"/>
    <property type="project" value="TreeGrafter"/>
</dbReference>
<dbReference type="InterPro" id="IPR037919">
    <property type="entry name" value="OGT"/>
</dbReference>
<sequence length="384" mass="43395">MNAGKTLYRAIRSGAVDSYDGVKMDWQRERQYENRLDDAKVIQQWTNRPLSMAILRAQFDQPVDIEGHKLLDQRLDAAFLALREMNDHNALIDNLTAQGAFAAKKRSSSVQYRVGDVVDVKDVGRGVIVSWSEERAHAFGKLHVTYDVLPDTSYQSDRSRLHQVPQDEIELVQDATPVHHPSVVLFFDGFRHGRHTPCASLAQRFPEDLTSEDTEPSVDIPHTPSILQLQFADEDKLTSYLRCNDHTITQLALAALEGKWISECGDEAQQQVREALKEVEQGNLRVARNYLEQVVEAFPSYAYAWSKLGTVELRAGNTSKALQHYERALDLKPHMMDALAGLGTCATRLRRWNVAHRAAMQLLRVQPSNETARLLLDNVIVSSL</sequence>
<dbReference type="PROSITE" id="PS50005">
    <property type="entry name" value="TPR"/>
    <property type="match status" value="1"/>
</dbReference>
<dbReference type="OrthoDB" id="9991317at2759"/>
<dbReference type="PANTHER" id="PTHR44366">
    <property type="entry name" value="UDP-N-ACETYLGLUCOSAMINE--PEPTIDE N-ACETYLGLUCOSAMINYLTRANSFERASE 110 KDA SUBUNIT"/>
    <property type="match status" value="1"/>
</dbReference>
<dbReference type="SMART" id="SM00028">
    <property type="entry name" value="TPR"/>
    <property type="match status" value="2"/>
</dbReference>
<dbReference type="GO" id="GO:0006493">
    <property type="term" value="P:protein O-linked glycosylation"/>
    <property type="evidence" value="ECO:0007669"/>
    <property type="project" value="InterPro"/>
</dbReference>
<feature type="repeat" description="TPR" evidence="1">
    <location>
        <begin position="302"/>
        <end position="335"/>
    </location>
</feature>
<dbReference type="SUPFAM" id="SSF48452">
    <property type="entry name" value="TPR-like"/>
    <property type="match status" value="1"/>
</dbReference>
<proteinExistence type="predicted"/>
<evidence type="ECO:0000256" key="1">
    <source>
        <dbReference type="PROSITE-ProRule" id="PRU00339"/>
    </source>
</evidence>
<dbReference type="Pfam" id="PF13432">
    <property type="entry name" value="TPR_16"/>
    <property type="match status" value="1"/>
</dbReference>
<name>A0A8K1FBS5_PYTOL</name>
<evidence type="ECO:0000313" key="3">
    <source>
        <dbReference type="Proteomes" id="UP000794436"/>
    </source>
</evidence>
<gene>
    <name evidence="2" type="ORF">Poli38472_006426</name>
</gene>
<dbReference type="PROSITE" id="PS50293">
    <property type="entry name" value="TPR_REGION"/>
    <property type="match status" value="1"/>
</dbReference>
<dbReference type="Gene3D" id="1.25.40.10">
    <property type="entry name" value="Tetratricopeptide repeat domain"/>
    <property type="match status" value="1"/>
</dbReference>
<dbReference type="PANTHER" id="PTHR44366:SF1">
    <property type="entry name" value="UDP-N-ACETYLGLUCOSAMINE--PEPTIDE N-ACETYLGLUCOSAMINYLTRANSFERASE 110 KDA SUBUNIT"/>
    <property type="match status" value="1"/>
</dbReference>
<comment type="caution">
    <text evidence="2">The sequence shown here is derived from an EMBL/GenBank/DDBJ whole genome shotgun (WGS) entry which is preliminary data.</text>
</comment>
<dbReference type="InterPro" id="IPR019734">
    <property type="entry name" value="TPR_rpt"/>
</dbReference>
<dbReference type="InterPro" id="IPR011990">
    <property type="entry name" value="TPR-like_helical_dom_sf"/>
</dbReference>
<keyword evidence="1" id="KW-0802">TPR repeat</keyword>
<reference evidence="2" key="1">
    <citation type="submission" date="2019-03" db="EMBL/GenBank/DDBJ databases">
        <title>Long read genome sequence of the mycoparasitic Pythium oligandrum ATCC 38472 isolated from sugarbeet rhizosphere.</title>
        <authorList>
            <person name="Gaulin E."/>
        </authorList>
    </citation>
    <scope>NUCLEOTIDE SEQUENCE</scope>
    <source>
        <strain evidence="2">ATCC 38472_TT</strain>
    </source>
</reference>
<accession>A0A8K1FBS5</accession>
<dbReference type="AlphaFoldDB" id="A0A8K1FBS5"/>
<keyword evidence="3" id="KW-1185">Reference proteome</keyword>
<dbReference type="Proteomes" id="UP000794436">
    <property type="component" value="Unassembled WGS sequence"/>
</dbReference>
<evidence type="ECO:0000313" key="2">
    <source>
        <dbReference type="EMBL" id="TMW56416.1"/>
    </source>
</evidence>